<keyword evidence="5" id="KW-1185">Reference proteome</keyword>
<keyword evidence="1 2" id="KW-0732">Signal</keyword>
<evidence type="ECO:0000313" key="4">
    <source>
        <dbReference type="EMBL" id="KAB2815215.1"/>
    </source>
</evidence>
<evidence type="ECO:0000256" key="1">
    <source>
        <dbReference type="ARBA" id="ARBA00022729"/>
    </source>
</evidence>
<dbReference type="NCBIfam" id="TIGR04183">
    <property type="entry name" value="Por_Secre_tail"/>
    <property type="match status" value="1"/>
</dbReference>
<dbReference type="OrthoDB" id="9761875at2"/>
<dbReference type="Proteomes" id="UP000484164">
    <property type="component" value="Unassembled WGS sequence"/>
</dbReference>
<name>A0A6L3ZDB7_9FLAO</name>
<dbReference type="AlphaFoldDB" id="A0A6L3ZDB7"/>
<dbReference type="RefSeq" id="WP_151694250.1">
    <property type="nucleotide sequence ID" value="NZ_BMGX01000001.1"/>
</dbReference>
<evidence type="ECO:0000313" key="5">
    <source>
        <dbReference type="Proteomes" id="UP000484164"/>
    </source>
</evidence>
<feature type="chain" id="PRO_5026912229" evidence="2">
    <location>
        <begin position="21"/>
        <end position="1140"/>
    </location>
</feature>
<feature type="signal peptide" evidence="2">
    <location>
        <begin position="1"/>
        <end position="20"/>
    </location>
</feature>
<dbReference type="InterPro" id="IPR026444">
    <property type="entry name" value="Secre_tail"/>
</dbReference>
<feature type="domain" description="Secretion system C-terminal sorting" evidence="3">
    <location>
        <begin position="1066"/>
        <end position="1138"/>
    </location>
</feature>
<dbReference type="Pfam" id="PF18962">
    <property type="entry name" value="Por_Secre_tail"/>
    <property type="match status" value="1"/>
</dbReference>
<evidence type="ECO:0000256" key="2">
    <source>
        <dbReference type="SAM" id="SignalP"/>
    </source>
</evidence>
<comment type="caution">
    <text evidence="4">The sequence shown here is derived from an EMBL/GenBank/DDBJ whole genome shotgun (WGS) entry which is preliminary data.</text>
</comment>
<sequence>MRKLLLAIVTIALATLQTFAQLCSVPGDDAQWSPNFGYPGLQQGQVNDMIEGDDGLLYVCGYGAQNFGGDSRVKFVGAWDGTRWHIVPGIGCSQCGFGTSHVTAITKGKNGDLYFAGIFKAAENPNGSIVYSKNIIRYNVFTKTYSPVGTGIGGSGSLSFEDLEWRRDTLFVGGKFTEGYTATDTVQLTNVALFDEVSNTWNNLNGGVYSSVGYQNGTVHDIEIGPNNSVFIGGQFDVSGDLHSLNGIGKWSASSGWDSLAGGVHQTTSYSISPGSVQSMQYDHANNKLYVGGVFGDFIASAGVYQQRGLAVFDGLSWTKIRSIGVPVSTTAFSVRGMHLDTANAELYIAGDFRKYSNYGGVNPSPGNGIVKLNLSTLLFDELEDGVTEGLMVHCVAPYNGHLYLGGTFNSVNDTVSAFGFASWDGSHLHSYGNGVSGGSNTIYAMEKYGSGTIVAGYFTNAGPLQNLNSVAFWNGNEWEDLGIRFNTPYAKQVKALKLQGNELWVGGRIDGIIDDNSDGIGRFNLNTRTWTVFGTGISGNNRRINAIEVFQGEVYIAGSFTSIDGTPANNMAKFNGTSWVAIGNFTHYSDEIMALENQGDSLLFIGGEIYSHNGDASQSDLVVYDGSQFSSIWPTFNGYRVVRALAQDTARGVMYVVGNGLETVNSSSSVFNNNVAAVVAISSQKVITGYDLGMTAQERYNTYTHAVDVDSSGNIILGGRIPTANGFEIYHVARVSPSGTAGFFGSGVDVQMNSDRVYAISAADNGYFFGGTFTTAGSMPSYKIGFYGRDSFIPVLPNADISMDTITSTGQYVIRPDEFNSNNSYYWTNGDSTASATIFSSGMYTLFVTTPNGCNAEDSIYVQILPTPFMVGGNDDGYSSTIRAVNDPSFYTGTTSDGHALQQVLVLEPSFFAGQQSDGFTLAKLKLTSPAFFRGGIGDGFNQAETNFIDINLSNFSLSGSSGANPQVVTAEFTNLSFDPVYDFDLSLFENGQYMWTETINDTLYPGQPKSIALQNTYSPTISGPLSICGVIEHPNDVIAANDTSCVNFTSTISIEEDENDGMVIYPNPADASVSVYLGTAQDFHTLLLMDSRGKILRERNVNHEEEVQINTMHLPSGIYMIRLIGQSSQRVSRVMIVH</sequence>
<proteinExistence type="predicted"/>
<dbReference type="SUPFAM" id="SSF117281">
    <property type="entry name" value="Kelch motif"/>
    <property type="match status" value="1"/>
</dbReference>
<evidence type="ECO:0000259" key="3">
    <source>
        <dbReference type="Pfam" id="PF18962"/>
    </source>
</evidence>
<accession>A0A6L3ZDB7</accession>
<reference evidence="4 5" key="1">
    <citation type="submission" date="2019-10" db="EMBL/GenBank/DDBJ databases">
        <title>Genome sequence of Phaeocystidibacter marisrubri JCM30614 (type strain).</title>
        <authorList>
            <person name="Bowman J.P."/>
        </authorList>
    </citation>
    <scope>NUCLEOTIDE SEQUENCE [LARGE SCALE GENOMIC DNA]</scope>
    <source>
        <strain evidence="4 5">JCM 30614</strain>
    </source>
</reference>
<dbReference type="EMBL" id="WBVQ01000003">
    <property type="protein sequence ID" value="KAB2815215.1"/>
    <property type="molecule type" value="Genomic_DNA"/>
</dbReference>
<dbReference type="InterPro" id="IPR015915">
    <property type="entry name" value="Kelch-typ_b-propeller"/>
</dbReference>
<protein>
    <submittedName>
        <fullName evidence="4">T9SS type A sorting domain-containing protein</fullName>
    </submittedName>
</protein>
<organism evidence="4 5">
    <name type="scientific">Phaeocystidibacter marisrubri</name>
    <dbReference type="NCBI Taxonomy" id="1577780"/>
    <lineage>
        <taxon>Bacteria</taxon>
        <taxon>Pseudomonadati</taxon>
        <taxon>Bacteroidota</taxon>
        <taxon>Flavobacteriia</taxon>
        <taxon>Flavobacteriales</taxon>
        <taxon>Phaeocystidibacteraceae</taxon>
        <taxon>Phaeocystidibacter</taxon>
    </lineage>
</organism>
<gene>
    <name evidence="4" type="ORF">F8C82_14055</name>
</gene>